<protein>
    <submittedName>
        <fullName evidence="2">Uncharacterized protein</fullName>
    </submittedName>
</protein>
<name>A0A9D3WLT0_9ROSI</name>
<keyword evidence="3" id="KW-1185">Reference proteome</keyword>
<sequence length="73" mass="8093">MRSVTQRGTTRGLSPSAASDAIPRSVDMESMRLLLKDLGLPSNVGEEILVEGRDCQRAREAIVEAFNNKEKYK</sequence>
<dbReference type="Proteomes" id="UP000828251">
    <property type="component" value="Unassembled WGS sequence"/>
</dbReference>
<feature type="compositionally biased region" description="Polar residues" evidence="1">
    <location>
        <begin position="1"/>
        <end position="17"/>
    </location>
</feature>
<proteinExistence type="predicted"/>
<comment type="caution">
    <text evidence="2">The sequence shown here is derived from an EMBL/GenBank/DDBJ whole genome shotgun (WGS) entry which is preliminary data.</text>
</comment>
<evidence type="ECO:0000313" key="2">
    <source>
        <dbReference type="EMBL" id="KAH1131410.1"/>
    </source>
</evidence>
<dbReference type="EMBL" id="JAIQCV010000001">
    <property type="protein sequence ID" value="KAH1131410.1"/>
    <property type="molecule type" value="Genomic_DNA"/>
</dbReference>
<organism evidence="2 3">
    <name type="scientific">Gossypium stocksii</name>
    <dbReference type="NCBI Taxonomy" id="47602"/>
    <lineage>
        <taxon>Eukaryota</taxon>
        <taxon>Viridiplantae</taxon>
        <taxon>Streptophyta</taxon>
        <taxon>Embryophyta</taxon>
        <taxon>Tracheophyta</taxon>
        <taxon>Spermatophyta</taxon>
        <taxon>Magnoliopsida</taxon>
        <taxon>eudicotyledons</taxon>
        <taxon>Gunneridae</taxon>
        <taxon>Pentapetalae</taxon>
        <taxon>rosids</taxon>
        <taxon>malvids</taxon>
        <taxon>Malvales</taxon>
        <taxon>Malvaceae</taxon>
        <taxon>Malvoideae</taxon>
        <taxon>Gossypium</taxon>
    </lineage>
</organism>
<evidence type="ECO:0000313" key="3">
    <source>
        <dbReference type="Proteomes" id="UP000828251"/>
    </source>
</evidence>
<gene>
    <name evidence="2" type="ORF">J1N35_002788</name>
</gene>
<accession>A0A9D3WLT0</accession>
<feature type="region of interest" description="Disordered" evidence="1">
    <location>
        <begin position="1"/>
        <end position="24"/>
    </location>
</feature>
<evidence type="ECO:0000256" key="1">
    <source>
        <dbReference type="SAM" id="MobiDB-lite"/>
    </source>
</evidence>
<dbReference type="AlphaFoldDB" id="A0A9D3WLT0"/>
<reference evidence="2 3" key="1">
    <citation type="journal article" date="2021" name="Plant Biotechnol. J.">
        <title>Multi-omics assisted identification of the key and species-specific regulatory components of drought-tolerant mechanisms in Gossypium stocksii.</title>
        <authorList>
            <person name="Yu D."/>
            <person name="Ke L."/>
            <person name="Zhang D."/>
            <person name="Wu Y."/>
            <person name="Sun Y."/>
            <person name="Mei J."/>
            <person name="Sun J."/>
            <person name="Sun Y."/>
        </authorList>
    </citation>
    <scope>NUCLEOTIDE SEQUENCE [LARGE SCALE GENOMIC DNA]</scope>
    <source>
        <strain evidence="3">cv. E1</strain>
        <tissue evidence="2">Leaf</tissue>
    </source>
</reference>